<evidence type="ECO:0000256" key="1">
    <source>
        <dbReference type="SAM" id="Phobius"/>
    </source>
</evidence>
<organism evidence="2 3">
    <name type="scientific">Streptomyces sindenensis</name>
    <dbReference type="NCBI Taxonomy" id="67363"/>
    <lineage>
        <taxon>Bacteria</taxon>
        <taxon>Bacillati</taxon>
        <taxon>Actinomycetota</taxon>
        <taxon>Actinomycetes</taxon>
        <taxon>Kitasatosporales</taxon>
        <taxon>Streptomycetaceae</taxon>
        <taxon>Streptomyces</taxon>
    </lineage>
</organism>
<sequence>MMIGAMVAVWVLPPWRRFAKIGATFRAFLLLTVGAGLSVRRRHSQGWR</sequence>
<dbReference type="EMBL" id="JBHXOF010000018">
    <property type="protein sequence ID" value="MFD4216110.1"/>
    <property type="molecule type" value="Genomic_DNA"/>
</dbReference>
<protein>
    <submittedName>
        <fullName evidence="2">Uncharacterized protein</fullName>
    </submittedName>
</protein>
<keyword evidence="1" id="KW-0472">Membrane</keyword>
<feature type="transmembrane region" description="Helical" evidence="1">
    <location>
        <begin position="20"/>
        <end position="39"/>
    </location>
</feature>
<comment type="caution">
    <text evidence="2">The sequence shown here is derived from an EMBL/GenBank/DDBJ whole genome shotgun (WGS) entry which is preliminary data.</text>
</comment>
<gene>
    <name evidence="2" type="ORF">ACFWSS_24885</name>
</gene>
<keyword evidence="3" id="KW-1185">Reference proteome</keyword>
<dbReference type="Proteomes" id="UP001598251">
    <property type="component" value="Unassembled WGS sequence"/>
</dbReference>
<evidence type="ECO:0000313" key="2">
    <source>
        <dbReference type="EMBL" id="MFD4216110.1"/>
    </source>
</evidence>
<proteinExistence type="predicted"/>
<reference evidence="2 3" key="1">
    <citation type="submission" date="2024-09" db="EMBL/GenBank/DDBJ databases">
        <title>The Natural Products Discovery Center: Release of the First 8490 Sequenced Strains for Exploring Actinobacteria Biosynthetic Diversity.</title>
        <authorList>
            <person name="Kalkreuter E."/>
            <person name="Kautsar S.A."/>
            <person name="Yang D."/>
            <person name="Bader C.D."/>
            <person name="Teijaro C.N."/>
            <person name="Fluegel L."/>
            <person name="Davis C.M."/>
            <person name="Simpson J.R."/>
            <person name="Lauterbach L."/>
            <person name="Steele A.D."/>
            <person name="Gui C."/>
            <person name="Meng S."/>
            <person name="Li G."/>
            <person name="Viehrig K."/>
            <person name="Ye F."/>
            <person name="Su P."/>
            <person name="Kiefer A.F."/>
            <person name="Nichols A."/>
            <person name="Cepeda A.J."/>
            <person name="Yan W."/>
            <person name="Fan B."/>
            <person name="Jiang Y."/>
            <person name="Adhikari A."/>
            <person name="Zheng C.-J."/>
            <person name="Schuster L."/>
            <person name="Cowan T.M."/>
            <person name="Smanski M.J."/>
            <person name="Chevrette M.G."/>
            <person name="De Carvalho L.P.S."/>
            <person name="Shen B."/>
        </authorList>
    </citation>
    <scope>NUCLEOTIDE SEQUENCE [LARGE SCALE GENOMIC DNA]</scope>
    <source>
        <strain evidence="2 3">NPDC058546</strain>
    </source>
</reference>
<keyword evidence="1" id="KW-1133">Transmembrane helix</keyword>
<keyword evidence="1" id="KW-0812">Transmembrane</keyword>
<accession>A0ABW6EPZ6</accession>
<dbReference type="RefSeq" id="WP_382827399.1">
    <property type="nucleotide sequence ID" value="NZ_JBHXLY010000017.1"/>
</dbReference>
<evidence type="ECO:0000313" key="3">
    <source>
        <dbReference type="Proteomes" id="UP001598251"/>
    </source>
</evidence>
<name>A0ABW6EPZ6_9ACTN</name>